<reference evidence="2 3" key="1">
    <citation type="journal article" date="2011" name="PLoS Genet.">
        <title>Genomic analysis of the necrotrophic fungal pathogens Sclerotinia sclerotiorum and Botrytis cinerea.</title>
        <authorList>
            <person name="Amselem J."/>
            <person name="Cuomo C.A."/>
            <person name="van Kan J.A."/>
            <person name="Viaud M."/>
            <person name="Benito E.P."/>
            <person name="Couloux A."/>
            <person name="Coutinho P.M."/>
            <person name="de Vries R.P."/>
            <person name="Dyer P.S."/>
            <person name="Fillinger S."/>
            <person name="Fournier E."/>
            <person name="Gout L."/>
            <person name="Hahn M."/>
            <person name="Kohn L."/>
            <person name="Lapalu N."/>
            <person name="Plummer K.M."/>
            <person name="Pradier J.M."/>
            <person name="Quevillon E."/>
            <person name="Sharon A."/>
            <person name="Simon A."/>
            <person name="ten Have A."/>
            <person name="Tudzynski B."/>
            <person name="Tudzynski P."/>
            <person name="Wincker P."/>
            <person name="Andrew M."/>
            <person name="Anthouard V."/>
            <person name="Beever R.E."/>
            <person name="Beffa R."/>
            <person name="Benoit I."/>
            <person name="Bouzid O."/>
            <person name="Brault B."/>
            <person name="Chen Z."/>
            <person name="Choquer M."/>
            <person name="Collemare J."/>
            <person name="Cotton P."/>
            <person name="Danchin E.G."/>
            <person name="Da Silva C."/>
            <person name="Gautier A."/>
            <person name="Giraud C."/>
            <person name="Giraud T."/>
            <person name="Gonzalez C."/>
            <person name="Grossetete S."/>
            <person name="Guldener U."/>
            <person name="Henrissat B."/>
            <person name="Howlett B.J."/>
            <person name="Kodira C."/>
            <person name="Kretschmer M."/>
            <person name="Lappartient A."/>
            <person name="Leroch M."/>
            <person name="Levis C."/>
            <person name="Mauceli E."/>
            <person name="Neuveglise C."/>
            <person name="Oeser B."/>
            <person name="Pearson M."/>
            <person name="Poulain J."/>
            <person name="Poussereau N."/>
            <person name="Quesneville H."/>
            <person name="Rascle C."/>
            <person name="Schumacher J."/>
            <person name="Segurens B."/>
            <person name="Sexton A."/>
            <person name="Silva E."/>
            <person name="Sirven C."/>
            <person name="Soanes D.M."/>
            <person name="Talbot N.J."/>
            <person name="Templeton M."/>
            <person name="Yandava C."/>
            <person name="Yarden O."/>
            <person name="Zeng Q."/>
            <person name="Rollins J.A."/>
            <person name="Lebrun M.H."/>
            <person name="Dickman M."/>
        </authorList>
    </citation>
    <scope>NUCLEOTIDE SEQUENCE [LARGE SCALE GENOMIC DNA]</scope>
    <source>
        <strain evidence="2 3">B05.10</strain>
    </source>
</reference>
<feature type="signal peptide" evidence="1">
    <location>
        <begin position="1"/>
        <end position="28"/>
    </location>
</feature>
<protein>
    <submittedName>
        <fullName evidence="2">Uncharacterized protein</fullName>
    </submittedName>
</protein>
<evidence type="ECO:0000256" key="1">
    <source>
        <dbReference type="SAM" id="SignalP"/>
    </source>
</evidence>
<feature type="chain" id="PRO_5016838572" evidence="1">
    <location>
        <begin position="29"/>
        <end position="171"/>
    </location>
</feature>
<dbReference type="RefSeq" id="XP_024548537.1">
    <property type="nucleotide sequence ID" value="XM_024692756.1"/>
</dbReference>
<dbReference type="OrthoDB" id="3497377at2759"/>
<dbReference type="VEuPathDB" id="FungiDB:Bcin04g06910"/>
<dbReference type="GeneID" id="5429753"/>
<evidence type="ECO:0000313" key="3">
    <source>
        <dbReference type="Proteomes" id="UP000001798"/>
    </source>
</evidence>
<dbReference type="AlphaFoldDB" id="A0A384JGL1"/>
<reference evidence="2 3" key="2">
    <citation type="journal article" date="2012" name="Eukaryot. Cell">
        <title>Genome update of Botrytis cinerea strains B05.10 and T4.</title>
        <authorList>
            <person name="Staats M."/>
            <person name="van Kan J.A."/>
        </authorList>
    </citation>
    <scope>NUCLEOTIDE SEQUENCE [LARGE SCALE GENOMIC DNA]</scope>
    <source>
        <strain evidence="2 3">B05.10</strain>
    </source>
</reference>
<accession>A0A384JGL1</accession>
<organism evidence="2 3">
    <name type="scientific">Botryotinia fuckeliana (strain B05.10)</name>
    <name type="common">Noble rot fungus</name>
    <name type="synonym">Botrytis cinerea</name>
    <dbReference type="NCBI Taxonomy" id="332648"/>
    <lineage>
        <taxon>Eukaryota</taxon>
        <taxon>Fungi</taxon>
        <taxon>Dikarya</taxon>
        <taxon>Ascomycota</taxon>
        <taxon>Pezizomycotina</taxon>
        <taxon>Leotiomycetes</taxon>
        <taxon>Helotiales</taxon>
        <taxon>Sclerotiniaceae</taxon>
        <taxon>Botrytis</taxon>
    </lineage>
</organism>
<dbReference type="KEGG" id="bfu:BCIN_04g06910"/>
<keyword evidence="1" id="KW-0732">Signal</keyword>
<dbReference type="Proteomes" id="UP000001798">
    <property type="component" value="Chromosome 4"/>
</dbReference>
<evidence type="ECO:0000313" key="2">
    <source>
        <dbReference type="EMBL" id="ATZ49561.1"/>
    </source>
</evidence>
<dbReference type="EMBL" id="CP009808">
    <property type="protein sequence ID" value="ATZ49561.1"/>
    <property type="molecule type" value="Genomic_DNA"/>
</dbReference>
<proteinExistence type="predicted"/>
<gene>
    <name evidence="2" type="ORF">BCIN_04g06910</name>
</gene>
<name>A0A384JGL1_BOTFB</name>
<keyword evidence="3" id="KW-1185">Reference proteome</keyword>
<reference evidence="2 3" key="3">
    <citation type="journal article" date="2017" name="Mol. Plant Pathol.">
        <title>A gapless genome sequence of the fungus Botrytis cinerea.</title>
        <authorList>
            <person name="Van Kan J.A."/>
            <person name="Stassen J.H."/>
            <person name="Mosbach A."/>
            <person name="Van Der Lee T.A."/>
            <person name="Faino L."/>
            <person name="Farmer A.D."/>
            <person name="Papasotiriou D.G."/>
            <person name="Zhou S."/>
            <person name="Seidl M.F."/>
            <person name="Cottam E."/>
            <person name="Edel D."/>
            <person name="Hahn M."/>
            <person name="Schwartz D.C."/>
            <person name="Dietrich R.A."/>
            <person name="Widdison S."/>
            <person name="Scalliet G."/>
        </authorList>
    </citation>
    <scope>NUCLEOTIDE SEQUENCE [LARGE SCALE GENOMIC DNA]</scope>
    <source>
        <strain evidence="2 3">B05.10</strain>
    </source>
</reference>
<sequence length="171" mass="18243">MPSSASTSSSAGLSVLGGLFLLFSSVAGSNLTYYSPQPGVDPAFANWINEFYTAAEATNTTACGYSEFFSSNATINLGGWNPAQDVTDGLTVRIHYPVNVTANKDTTDTVFDIFGLTKGYYENGTCGVDSYETRFTIQDVDCRANLKPRSGSLTALNLIEQTASSQSCDTF</sequence>